<feature type="region of interest" description="Disordered" evidence="1">
    <location>
        <begin position="1"/>
        <end position="34"/>
    </location>
</feature>
<name>A0A9W6TLD4_9STRA</name>
<dbReference type="EMBL" id="BSXT01000015">
    <property type="protein sequence ID" value="GMF14924.1"/>
    <property type="molecule type" value="Genomic_DNA"/>
</dbReference>
<evidence type="ECO:0000313" key="2">
    <source>
        <dbReference type="EMBL" id="GMF14924.1"/>
    </source>
</evidence>
<sequence length="157" mass="17808">MERLQLSEPLLAEAKRQASEEEQQARKKANAMEEELKQACKKVEKIVEKVEASGKENVEKDKVSVKRAQDKLKNARDKAASDLRDAELESWGLKKEVEASQTKTLMEATEAATTTNNIERAYLDAQRRDQELRNQEMNARPAAVDKVVIETIPNPYP</sequence>
<accession>A0A9W6TLD4</accession>
<comment type="caution">
    <text evidence="2">The sequence shown here is derived from an EMBL/GenBank/DDBJ whole genome shotgun (WGS) entry which is preliminary data.</text>
</comment>
<dbReference type="OrthoDB" id="142259at2759"/>
<keyword evidence="3" id="KW-1185">Reference proteome</keyword>
<evidence type="ECO:0000313" key="3">
    <source>
        <dbReference type="Proteomes" id="UP001165121"/>
    </source>
</evidence>
<feature type="region of interest" description="Disordered" evidence="1">
    <location>
        <begin position="51"/>
        <end position="84"/>
    </location>
</feature>
<dbReference type="Proteomes" id="UP001165121">
    <property type="component" value="Unassembled WGS sequence"/>
</dbReference>
<reference evidence="2" key="1">
    <citation type="submission" date="2023-04" db="EMBL/GenBank/DDBJ databases">
        <title>Phytophthora fragariaefolia NBRC 109709.</title>
        <authorList>
            <person name="Ichikawa N."/>
            <person name="Sato H."/>
            <person name="Tonouchi N."/>
        </authorList>
    </citation>
    <scope>NUCLEOTIDE SEQUENCE</scope>
    <source>
        <strain evidence="2">NBRC 109709</strain>
    </source>
</reference>
<proteinExistence type="predicted"/>
<protein>
    <submittedName>
        <fullName evidence="2">Unnamed protein product</fullName>
    </submittedName>
</protein>
<dbReference type="AlphaFoldDB" id="A0A9W6TLD4"/>
<feature type="compositionally biased region" description="Basic and acidic residues" evidence="1">
    <location>
        <begin position="13"/>
        <end position="34"/>
    </location>
</feature>
<gene>
    <name evidence="2" type="ORF">Pfra01_000024100</name>
</gene>
<evidence type="ECO:0000256" key="1">
    <source>
        <dbReference type="SAM" id="MobiDB-lite"/>
    </source>
</evidence>
<organism evidence="2 3">
    <name type="scientific">Phytophthora fragariaefolia</name>
    <dbReference type="NCBI Taxonomy" id="1490495"/>
    <lineage>
        <taxon>Eukaryota</taxon>
        <taxon>Sar</taxon>
        <taxon>Stramenopiles</taxon>
        <taxon>Oomycota</taxon>
        <taxon>Peronosporomycetes</taxon>
        <taxon>Peronosporales</taxon>
        <taxon>Peronosporaceae</taxon>
        <taxon>Phytophthora</taxon>
    </lineage>
</organism>